<evidence type="ECO:0000313" key="1">
    <source>
        <dbReference type="EMBL" id="ACZ09274.1"/>
    </source>
</evidence>
<keyword evidence="2" id="KW-1185">Reference proteome</keyword>
<dbReference type="KEGG" id="str:Sterm_2421"/>
<reference evidence="2" key="1">
    <citation type="submission" date="2009-09" db="EMBL/GenBank/DDBJ databases">
        <title>The complete chromosome of Sebaldella termitidis ATCC 33386.</title>
        <authorList>
            <consortium name="US DOE Joint Genome Institute (JGI-PGF)"/>
            <person name="Lucas S."/>
            <person name="Copeland A."/>
            <person name="Lapidus A."/>
            <person name="Glavina del Rio T."/>
            <person name="Dalin E."/>
            <person name="Tice H."/>
            <person name="Bruce D."/>
            <person name="Goodwin L."/>
            <person name="Pitluck S."/>
            <person name="Kyrpides N."/>
            <person name="Mavromatis K."/>
            <person name="Ivanova N."/>
            <person name="Mikhailova N."/>
            <person name="Sims D."/>
            <person name="Meincke L."/>
            <person name="Brettin T."/>
            <person name="Detter J.C."/>
            <person name="Han C."/>
            <person name="Larimer F."/>
            <person name="Land M."/>
            <person name="Hauser L."/>
            <person name="Markowitz V."/>
            <person name="Cheng J.F."/>
            <person name="Hugenholtz P."/>
            <person name="Woyke T."/>
            <person name="Wu D."/>
            <person name="Eisen J.A."/>
        </authorList>
    </citation>
    <scope>NUCLEOTIDE SEQUENCE [LARGE SCALE GENOMIC DNA]</scope>
    <source>
        <strain evidence="2">ATCC 33386 / NCTC 11300</strain>
    </source>
</reference>
<gene>
    <name evidence="1" type="ordered locus">Sterm_2421</name>
</gene>
<accession>D1ALD1</accession>
<proteinExistence type="predicted"/>
<dbReference type="AlphaFoldDB" id="D1ALD1"/>
<name>D1ALD1_SEBTE</name>
<protein>
    <submittedName>
        <fullName evidence="1">Uncharacterized protein</fullName>
    </submittedName>
</protein>
<dbReference type="Proteomes" id="UP000000845">
    <property type="component" value="Chromosome"/>
</dbReference>
<dbReference type="RefSeq" id="WP_012861868.1">
    <property type="nucleotide sequence ID" value="NC_013517.1"/>
</dbReference>
<evidence type="ECO:0000313" key="2">
    <source>
        <dbReference type="Proteomes" id="UP000000845"/>
    </source>
</evidence>
<dbReference type="STRING" id="526218.Sterm_2421"/>
<dbReference type="HOGENOM" id="CLU_990052_0_0_0"/>
<organism evidence="1 2">
    <name type="scientific">Sebaldella termitidis (strain ATCC 33386 / NCTC 11300)</name>
    <dbReference type="NCBI Taxonomy" id="526218"/>
    <lineage>
        <taxon>Bacteria</taxon>
        <taxon>Fusobacteriati</taxon>
        <taxon>Fusobacteriota</taxon>
        <taxon>Fusobacteriia</taxon>
        <taxon>Fusobacteriales</taxon>
        <taxon>Leptotrichiaceae</taxon>
        <taxon>Sebaldella</taxon>
    </lineage>
</organism>
<dbReference type="EMBL" id="CP001739">
    <property type="protein sequence ID" value="ACZ09274.1"/>
    <property type="molecule type" value="Genomic_DNA"/>
</dbReference>
<reference evidence="1 2" key="2">
    <citation type="journal article" date="2010" name="Stand. Genomic Sci.">
        <title>Complete genome sequence of Sebaldella termitidis type strain (NCTC 11300).</title>
        <authorList>
            <person name="Harmon-Smith M."/>
            <person name="Celia L."/>
            <person name="Chertkov O."/>
            <person name="Lapidus A."/>
            <person name="Copeland A."/>
            <person name="Glavina Del Rio T."/>
            <person name="Nolan M."/>
            <person name="Lucas S."/>
            <person name="Tice H."/>
            <person name="Cheng J.F."/>
            <person name="Han C."/>
            <person name="Detter J.C."/>
            <person name="Bruce D."/>
            <person name="Goodwin L."/>
            <person name="Pitluck S."/>
            <person name="Pati A."/>
            <person name="Liolios K."/>
            <person name="Ivanova N."/>
            <person name="Mavromatis K."/>
            <person name="Mikhailova N."/>
            <person name="Chen A."/>
            <person name="Palaniappan K."/>
            <person name="Land M."/>
            <person name="Hauser L."/>
            <person name="Chang Y.J."/>
            <person name="Jeffries C.D."/>
            <person name="Brettin T."/>
            <person name="Goker M."/>
            <person name="Beck B."/>
            <person name="Bristow J."/>
            <person name="Eisen J.A."/>
            <person name="Markowitz V."/>
            <person name="Hugenholtz P."/>
            <person name="Kyrpides N.C."/>
            <person name="Klenk H.P."/>
            <person name="Chen F."/>
        </authorList>
    </citation>
    <scope>NUCLEOTIDE SEQUENCE [LARGE SCALE GENOMIC DNA]</scope>
    <source>
        <strain evidence="2">ATCC 33386 / NCTC 11300</strain>
    </source>
</reference>
<sequence>MNNLKTLVEKSREKKALDEFIGAVYKKDGEIKFRFRKDYENLFVPAPLYNEFLGGKNYNGVIAFIIESPHIYEFKIDINLYPEGRYNARPLNNPSTKKYLKKMVEGPLKSFFSDRIKEGEIYLFLIVNSIQYQCSLGEKTDNYRDLLFVANWIKNCKADFLGRIEQYSPDLYINSCTKGNINKKFLMDNFKLDVSEEKNSFLCAKETRGILTLQDIVESALEIEGMINKGNYLKYNHPSYFVYQEARGNGNVFYPAPKFLDENSIIYFGKQKKTGSNQGLF</sequence>